<protein>
    <submittedName>
        <fullName evidence="2">Uncharacterized protein</fullName>
    </submittedName>
</protein>
<accession>A0A176ZCV9</accession>
<proteinExistence type="predicted"/>
<feature type="region of interest" description="Disordered" evidence="1">
    <location>
        <begin position="68"/>
        <end position="113"/>
    </location>
</feature>
<gene>
    <name evidence="2" type="ORF">AXW67_02795</name>
</gene>
<dbReference type="Proteomes" id="UP000077173">
    <property type="component" value="Unassembled WGS sequence"/>
</dbReference>
<evidence type="ECO:0000313" key="2">
    <source>
        <dbReference type="EMBL" id="OAF18470.1"/>
    </source>
</evidence>
<sequence>MQGALSAGVLRWMFISQMDYLPNRKCGLTRPVVACSRFKQREHMMKNLLAVIAVAALAISLSQEVSAQSAPPSSGATKSTAATQQSGKGMAGQKWPMMTTCTPRQKMSGKPCS</sequence>
<organism evidence="2 3">
    <name type="scientific">Bradyrhizobium neotropicale</name>
    <dbReference type="NCBI Taxonomy" id="1497615"/>
    <lineage>
        <taxon>Bacteria</taxon>
        <taxon>Pseudomonadati</taxon>
        <taxon>Pseudomonadota</taxon>
        <taxon>Alphaproteobacteria</taxon>
        <taxon>Hyphomicrobiales</taxon>
        <taxon>Nitrobacteraceae</taxon>
        <taxon>Bradyrhizobium</taxon>
    </lineage>
</organism>
<reference evidence="2 3" key="1">
    <citation type="submission" date="2016-02" db="EMBL/GenBank/DDBJ databases">
        <title>Draft genome sequence of the strain BR 10247T Bradyrhizobium neotropicale isolated from nodules of Centrolobium paraense.</title>
        <authorList>
            <person name="Simoes-Araujo J.L."/>
            <person name="Barauna A.C."/>
            <person name="Silva K."/>
            <person name="Zilli J.E."/>
        </authorList>
    </citation>
    <scope>NUCLEOTIDE SEQUENCE [LARGE SCALE GENOMIC DNA]</scope>
    <source>
        <strain evidence="2 3">BR 10247</strain>
    </source>
</reference>
<name>A0A176ZCV9_9BRAD</name>
<comment type="caution">
    <text evidence="2">The sequence shown here is derived from an EMBL/GenBank/DDBJ whole genome shotgun (WGS) entry which is preliminary data.</text>
</comment>
<keyword evidence="3" id="KW-1185">Reference proteome</keyword>
<evidence type="ECO:0000256" key="1">
    <source>
        <dbReference type="SAM" id="MobiDB-lite"/>
    </source>
</evidence>
<evidence type="ECO:0000313" key="3">
    <source>
        <dbReference type="Proteomes" id="UP000077173"/>
    </source>
</evidence>
<dbReference type="AlphaFoldDB" id="A0A176ZCV9"/>
<dbReference type="EMBL" id="LSEF01000033">
    <property type="protein sequence ID" value="OAF18470.1"/>
    <property type="molecule type" value="Genomic_DNA"/>
</dbReference>
<feature type="compositionally biased region" description="Polar residues" evidence="1">
    <location>
        <begin position="68"/>
        <end position="87"/>
    </location>
</feature>